<name>A0A1W5ZZC0_9BACI</name>
<reference evidence="2 3" key="1">
    <citation type="submission" date="2017-04" db="EMBL/GenBank/DDBJ databases">
        <title>The whole genome sequencing and assembly of Halobacillus mangrovi strain.</title>
        <authorList>
            <person name="Lee S.-J."/>
            <person name="Park M.-K."/>
            <person name="Kim J.-Y."/>
            <person name="Lee Y.-J."/>
            <person name="Yi H."/>
            <person name="Bahn Y.-S."/>
            <person name="Kim J.F."/>
            <person name="Lee D.-W."/>
        </authorList>
    </citation>
    <scope>NUCLEOTIDE SEQUENCE [LARGE SCALE GENOMIC DNA]</scope>
    <source>
        <strain evidence="2 3">KTB 131</strain>
    </source>
</reference>
<dbReference type="EMBL" id="CP020772">
    <property type="protein sequence ID" value="ARI78610.1"/>
    <property type="molecule type" value="Genomic_DNA"/>
</dbReference>
<dbReference type="STRING" id="402384.HM131_17965"/>
<dbReference type="InterPro" id="IPR013221">
    <property type="entry name" value="Mur_ligase_cen"/>
</dbReference>
<evidence type="ECO:0000313" key="3">
    <source>
        <dbReference type="Proteomes" id="UP000192527"/>
    </source>
</evidence>
<feature type="domain" description="Mur ligase central" evidence="1">
    <location>
        <begin position="40"/>
        <end position="199"/>
    </location>
</feature>
<dbReference type="RefSeq" id="WP_085031069.1">
    <property type="nucleotide sequence ID" value="NZ_CP020772.1"/>
</dbReference>
<dbReference type="SUPFAM" id="SSF53623">
    <property type="entry name" value="MurD-like peptide ligases, catalytic domain"/>
    <property type="match status" value="1"/>
</dbReference>
<dbReference type="InterPro" id="IPR050061">
    <property type="entry name" value="MurCDEF_pg_biosynth"/>
</dbReference>
<evidence type="ECO:0000313" key="2">
    <source>
        <dbReference type="EMBL" id="ARI78610.1"/>
    </source>
</evidence>
<dbReference type="PANTHER" id="PTHR43445">
    <property type="entry name" value="UDP-N-ACETYLMURAMATE--L-ALANINE LIGASE-RELATED"/>
    <property type="match status" value="1"/>
</dbReference>
<accession>A0A1W5ZZC0</accession>
<dbReference type="GO" id="GO:0045227">
    <property type="term" value="P:capsule polysaccharide biosynthetic process"/>
    <property type="evidence" value="ECO:0007669"/>
    <property type="project" value="InterPro"/>
</dbReference>
<dbReference type="GO" id="GO:0016020">
    <property type="term" value="C:membrane"/>
    <property type="evidence" value="ECO:0007669"/>
    <property type="project" value="InterPro"/>
</dbReference>
<protein>
    <submittedName>
        <fullName evidence="2">Poly-gamma-glutamate synthase PgsB</fullName>
    </submittedName>
</protein>
<sequence length="425" mass="47878">MNELVYLAIFAFITLALGIREKEKLDRNIKKIPTRILVNGIRGKSTVTRLVMGILKQDQRKVVGKTTGTSARMFYWDQEEEEPIIRSLQGPNINEQMKITKKVVDRRADAFVSECMAVNPEYQRVFQERLVKANITIIANVIEDHLDVMGPTLDDIAEAFSSTIPKNGYVIIPETPYQRYFEKVAKKKGSKVIVADESSIDESYLKKFPFMIFPQNAALALAVADLLEIDREVALEGMLKAPVDPGAMRVHRFGKKRAPKYFFNGFAANDVTSTLNIWERIKDLDYPSDESTVVMNCRSDRVERTIDFAEKVLPYIEMDRLVLMGESVQPILQAQEEGKISVSNIINLEKAPTETIIKHLQEIPGNSVIYGIGNINGGGEELAAAIQDLEVVPSLSDYATSWGEDVIETSFNKEPVREKDLQTNK</sequence>
<dbReference type="InterPro" id="IPR008337">
    <property type="entry name" value="Capsule_biosynth_CapB"/>
</dbReference>
<keyword evidence="3" id="KW-1185">Reference proteome</keyword>
<dbReference type="Gene3D" id="3.40.1190.10">
    <property type="entry name" value="Mur-like, catalytic domain"/>
    <property type="match status" value="1"/>
</dbReference>
<dbReference type="GO" id="GO:0005524">
    <property type="term" value="F:ATP binding"/>
    <property type="evidence" value="ECO:0007669"/>
    <property type="project" value="InterPro"/>
</dbReference>
<dbReference type="AlphaFoldDB" id="A0A1W5ZZC0"/>
<dbReference type="NCBIfam" id="TIGR04012">
    <property type="entry name" value="poly_gGlu_PgsB"/>
    <property type="match status" value="1"/>
</dbReference>
<dbReference type="GO" id="GO:0016881">
    <property type="term" value="F:acid-amino acid ligase activity"/>
    <property type="evidence" value="ECO:0007669"/>
    <property type="project" value="InterPro"/>
</dbReference>
<dbReference type="InterPro" id="IPR036565">
    <property type="entry name" value="Mur-like_cat_sf"/>
</dbReference>
<dbReference type="PRINTS" id="PR01758">
    <property type="entry name" value="CAPSULEPROTB"/>
</dbReference>
<dbReference type="KEGG" id="hmn:HM131_17965"/>
<dbReference type="PANTHER" id="PTHR43445:SF1">
    <property type="entry name" value="PGA SYNTHASE CAPB"/>
    <property type="match status" value="1"/>
</dbReference>
<evidence type="ECO:0000259" key="1">
    <source>
        <dbReference type="Pfam" id="PF08245"/>
    </source>
</evidence>
<dbReference type="OrthoDB" id="2884at2"/>
<dbReference type="Pfam" id="PF08245">
    <property type="entry name" value="Mur_ligase_M"/>
    <property type="match status" value="1"/>
</dbReference>
<gene>
    <name evidence="2" type="ORF">HM131_17965</name>
</gene>
<proteinExistence type="predicted"/>
<dbReference type="Proteomes" id="UP000192527">
    <property type="component" value="Chromosome"/>
</dbReference>
<organism evidence="2 3">
    <name type="scientific">Halobacillus mangrovi</name>
    <dbReference type="NCBI Taxonomy" id="402384"/>
    <lineage>
        <taxon>Bacteria</taxon>
        <taxon>Bacillati</taxon>
        <taxon>Bacillota</taxon>
        <taxon>Bacilli</taxon>
        <taxon>Bacillales</taxon>
        <taxon>Bacillaceae</taxon>
        <taxon>Halobacillus</taxon>
    </lineage>
</organism>